<comment type="similarity">
    <text evidence="2 12 14">Belongs to the FKBP-type PPIase family. Tig subfamily.</text>
</comment>
<accession>A0A6N7IZW3</accession>
<evidence type="ECO:0000256" key="10">
    <source>
        <dbReference type="ARBA" id="ARBA00024849"/>
    </source>
</evidence>
<dbReference type="FunFam" id="3.10.50.40:FF:000001">
    <property type="entry name" value="Trigger factor"/>
    <property type="match status" value="1"/>
</dbReference>
<keyword evidence="7 12" id="KW-0143">Chaperone</keyword>
<comment type="subcellular location">
    <subcellularLocation>
        <location evidence="12">Cytoplasm</location>
    </subcellularLocation>
    <text evidence="12">About half TF is bound to the ribosome near the polypeptide exit tunnel while the other half is free in the cytoplasm.</text>
</comment>
<evidence type="ECO:0000256" key="2">
    <source>
        <dbReference type="ARBA" id="ARBA00005464"/>
    </source>
</evidence>
<keyword evidence="12" id="KW-0963">Cytoplasm</keyword>
<dbReference type="NCBIfam" id="TIGR00115">
    <property type="entry name" value="tig"/>
    <property type="match status" value="1"/>
</dbReference>
<dbReference type="EC" id="5.2.1.8" evidence="3 12"/>
<dbReference type="Gene3D" id="1.10.3120.10">
    <property type="entry name" value="Trigger factor, C-terminal domain"/>
    <property type="match status" value="1"/>
</dbReference>
<dbReference type="Gene3D" id="3.10.50.40">
    <property type="match status" value="1"/>
</dbReference>
<dbReference type="InterPro" id="IPR037041">
    <property type="entry name" value="Trigger_fac_C_sf"/>
</dbReference>
<dbReference type="InterPro" id="IPR008881">
    <property type="entry name" value="Trigger_fac_ribosome-bd_bac"/>
</dbReference>
<dbReference type="GO" id="GO:0043022">
    <property type="term" value="F:ribosome binding"/>
    <property type="evidence" value="ECO:0007669"/>
    <property type="project" value="TreeGrafter"/>
</dbReference>
<dbReference type="GO" id="GO:0005737">
    <property type="term" value="C:cytoplasm"/>
    <property type="evidence" value="ECO:0007669"/>
    <property type="project" value="UniProtKB-SubCell"/>
</dbReference>
<keyword evidence="6 12" id="KW-0697">Rotamase</keyword>
<reference evidence="17" key="1">
    <citation type="journal article" date="2020" name="Appl. Environ. Microbiol.">
        <title>Medium-Chain Fatty Acid Synthesis by 'Candidatus Weimeria bifida' gen. nov., sp. nov., and 'Candidatus Pseudoramibacter fermentans' sp. nov.</title>
        <authorList>
            <person name="Scarborough M.J."/>
            <person name="Myers K.S."/>
            <person name="Donohue T.J."/>
            <person name="Noguera D.R."/>
        </authorList>
    </citation>
    <scope>NUCLEOTIDE SEQUENCE</scope>
    <source>
        <strain evidence="17">LCO1.1</strain>
    </source>
</reference>
<dbReference type="InterPro" id="IPR008880">
    <property type="entry name" value="Trigger_fac_C"/>
</dbReference>
<dbReference type="GO" id="GO:0043335">
    <property type="term" value="P:protein unfolding"/>
    <property type="evidence" value="ECO:0007669"/>
    <property type="project" value="TreeGrafter"/>
</dbReference>
<evidence type="ECO:0000313" key="17">
    <source>
        <dbReference type="EMBL" id="MQN01812.1"/>
    </source>
</evidence>
<dbReference type="AlphaFoldDB" id="A0A6N7IZW3"/>
<evidence type="ECO:0000313" key="18">
    <source>
        <dbReference type="Proteomes" id="UP000460257"/>
    </source>
</evidence>
<dbReference type="SUPFAM" id="SSF102735">
    <property type="entry name" value="Trigger factor ribosome-binding domain"/>
    <property type="match status" value="1"/>
</dbReference>
<dbReference type="GO" id="GO:0051083">
    <property type="term" value="P:'de novo' cotranslational protein folding"/>
    <property type="evidence" value="ECO:0007669"/>
    <property type="project" value="TreeGrafter"/>
</dbReference>
<keyword evidence="5 12" id="KW-0132">Cell division</keyword>
<dbReference type="GO" id="GO:0003755">
    <property type="term" value="F:peptidyl-prolyl cis-trans isomerase activity"/>
    <property type="evidence" value="ECO:0007669"/>
    <property type="project" value="UniProtKB-UniRule"/>
</dbReference>
<dbReference type="Gene3D" id="3.30.70.1050">
    <property type="entry name" value="Trigger factor ribosome-binding domain"/>
    <property type="match status" value="1"/>
</dbReference>
<evidence type="ECO:0000256" key="15">
    <source>
        <dbReference type="SAM" id="MobiDB-lite"/>
    </source>
</evidence>
<dbReference type="Proteomes" id="UP000460257">
    <property type="component" value="Unassembled WGS sequence"/>
</dbReference>
<proteinExistence type="inferred from homology"/>
<dbReference type="Pfam" id="PF00254">
    <property type="entry name" value="FKBP_C"/>
    <property type="match status" value="1"/>
</dbReference>
<dbReference type="PIRSF" id="PIRSF003095">
    <property type="entry name" value="Trigger_factor"/>
    <property type="match status" value="1"/>
</dbReference>
<evidence type="ECO:0000256" key="6">
    <source>
        <dbReference type="ARBA" id="ARBA00023110"/>
    </source>
</evidence>
<keyword evidence="8 12" id="KW-0413">Isomerase</keyword>
<comment type="function">
    <text evidence="10 12">Involved in protein export. Acts as a chaperone by maintaining the newly synthesized protein in an open conformation. Functions as a peptidyl-prolyl cis-trans isomerase.</text>
</comment>
<comment type="domain">
    <text evidence="12">Consists of 3 domains; the N-terminus binds the ribosome, the middle domain has PPIase activity, while the C-terminus has intrinsic chaperone activity on its own.</text>
</comment>
<protein>
    <recommendedName>
        <fullName evidence="4 12">Trigger factor</fullName>
        <shortName evidence="12">TF</shortName>
        <ecNumber evidence="3 12">5.2.1.8</ecNumber>
    </recommendedName>
    <alternativeName>
        <fullName evidence="11 12">PPIase</fullName>
    </alternativeName>
</protein>
<dbReference type="GO" id="GO:0015031">
    <property type="term" value="P:protein transport"/>
    <property type="evidence" value="ECO:0007669"/>
    <property type="project" value="UniProtKB-UniRule"/>
</dbReference>
<sequence length="452" mass="51243">MSVKVENLDTKNMSKITVTVPAAELDKAIKQAYDRQKSRISIRGFRKGHVPMQVVEKIYGDDVFYEDAANILVSQEYPKAYDESKLDIVSSPKIEITQIQKGKDFIFTAEVATKPEVTLGKYEGVTVTKIDTSVSDEEVEKDIQAQLKRNARTVTKDGAAENGDKVVIDFDGSVDGEHFDGGKAENYNLELGSHSFIDNFEDQIVGHKAGDSFDVNVTFPENYQEKSLAGKAAVFAVTLHEVKTDEIPTLDDEYVSDTTDFDTVDEYKADVRKQLEVRKENEAKRTKEDEALTKIIEKSEMDLPDAMVDTQVNNIINDYSRNLAQSGLSFQQFLQYSGQTIEKFRENTKPEAIKRIKTSLCLEKIAEEQNLEATDEDVDKRIEDMAKQYNMKAEDLKKNAQPDELDSLKEQIRMEKAIDFVMDNVKERAKRTTKKADKKDETKDEKSADKED</sequence>
<dbReference type="Pfam" id="PF05697">
    <property type="entry name" value="Trigger_N"/>
    <property type="match status" value="1"/>
</dbReference>
<gene>
    <name evidence="12" type="primary">tig</name>
    <name evidence="17" type="ORF">FRC54_07820</name>
</gene>
<name>A0A6N7IZW3_9FIRM</name>
<dbReference type="SUPFAM" id="SSF54534">
    <property type="entry name" value="FKBP-like"/>
    <property type="match status" value="1"/>
</dbReference>
<dbReference type="GO" id="GO:0051301">
    <property type="term" value="P:cell division"/>
    <property type="evidence" value="ECO:0007669"/>
    <property type="project" value="UniProtKB-KW"/>
</dbReference>
<dbReference type="PANTHER" id="PTHR30560:SF3">
    <property type="entry name" value="TRIGGER FACTOR-LIKE PROTEIN TIG, CHLOROPLASTIC"/>
    <property type="match status" value="1"/>
</dbReference>
<evidence type="ECO:0000256" key="7">
    <source>
        <dbReference type="ARBA" id="ARBA00023186"/>
    </source>
</evidence>
<feature type="compositionally biased region" description="Basic and acidic residues" evidence="15">
    <location>
        <begin position="434"/>
        <end position="452"/>
    </location>
</feature>
<dbReference type="Pfam" id="PF05698">
    <property type="entry name" value="Trigger_C"/>
    <property type="match status" value="1"/>
</dbReference>
<evidence type="ECO:0000256" key="11">
    <source>
        <dbReference type="ARBA" id="ARBA00029986"/>
    </source>
</evidence>
<evidence type="ECO:0000256" key="8">
    <source>
        <dbReference type="ARBA" id="ARBA00023235"/>
    </source>
</evidence>
<evidence type="ECO:0000256" key="5">
    <source>
        <dbReference type="ARBA" id="ARBA00022618"/>
    </source>
</evidence>
<dbReference type="InterPro" id="IPR027304">
    <property type="entry name" value="Trigger_fact/SurA_dom_sf"/>
</dbReference>
<dbReference type="PROSITE" id="PS50059">
    <property type="entry name" value="FKBP_PPIASE"/>
    <property type="match status" value="1"/>
</dbReference>
<comment type="caution">
    <text evidence="17">The sequence shown here is derived from an EMBL/GenBank/DDBJ whole genome shotgun (WGS) entry which is preliminary data.</text>
</comment>
<comment type="catalytic activity">
    <reaction evidence="1 12 13">
        <text>[protein]-peptidylproline (omega=180) = [protein]-peptidylproline (omega=0)</text>
        <dbReference type="Rhea" id="RHEA:16237"/>
        <dbReference type="Rhea" id="RHEA-COMP:10747"/>
        <dbReference type="Rhea" id="RHEA-COMP:10748"/>
        <dbReference type="ChEBI" id="CHEBI:83833"/>
        <dbReference type="ChEBI" id="CHEBI:83834"/>
        <dbReference type="EC" id="5.2.1.8"/>
    </reaction>
</comment>
<dbReference type="InterPro" id="IPR046357">
    <property type="entry name" value="PPIase_dom_sf"/>
</dbReference>
<feature type="domain" description="PPIase FKBP-type" evidence="16">
    <location>
        <begin position="163"/>
        <end position="248"/>
    </location>
</feature>
<dbReference type="SUPFAM" id="SSF109998">
    <property type="entry name" value="Triger factor/SurA peptide-binding domain-like"/>
    <property type="match status" value="1"/>
</dbReference>
<dbReference type="InterPro" id="IPR001179">
    <property type="entry name" value="PPIase_FKBP_dom"/>
</dbReference>
<evidence type="ECO:0000256" key="3">
    <source>
        <dbReference type="ARBA" id="ARBA00013194"/>
    </source>
</evidence>
<evidence type="ECO:0000256" key="4">
    <source>
        <dbReference type="ARBA" id="ARBA00016902"/>
    </source>
</evidence>
<feature type="region of interest" description="Disordered" evidence="15">
    <location>
        <begin position="428"/>
        <end position="452"/>
    </location>
</feature>
<dbReference type="HAMAP" id="MF_00303">
    <property type="entry name" value="Trigger_factor_Tig"/>
    <property type="match status" value="1"/>
</dbReference>
<evidence type="ECO:0000256" key="12">
    <source>
        <dbReference type="HAMAP-Rule" id="MF_00303"/>
    </source>
</evidence>
<dbReference type="PANTHER" id="PTHR30560">
    <property type="entry name" value="TRIGGER FACTOR CHAPERONE AND PEPTIDYL-PROLYL CIS/TRANS ISOMERASE"/>
    <property type="match status" value="1"/>
</dbReference>
<dbReference type="GO" id="GO:0044183">
    <property type="term" value="F:protein folding chaperone"/>
    <property type="evidence" value="ECO:0007669"/>
    <property type="project" value="TreeGrafter"/>
</dbReference>
<keyword evidence="9 12" id="KW-0131">Cell cycle</keyword>
<evidence type="ECO:0000256" key="14">
    <source>
        <dbReference type="RuleBase" id="RU003914"/>
    </source>
</evidence>
<dbReference type="EMBL" id="VOGC01000006">
    <property type="protein sequence ID" value="MQN01812.1"/>
    <property type="molecule type" value="Genomic_DNA"/>
</dbReference>
<evidence type="ECO:0000256" key="13">
    <source>
        <dbReference type="PROSITE-ProRule" id="PRU00277"/>
    </source>
</evidence>
<evidence type="ECO:0000256" key="1">
    <source>
        <dbReference type="ARBA" id="ARBA00000971"/>
    </source>
</evidence>
<dbReference type="InterPro" id="IPR036611">
    <property type="entry name" value="Trigger_fac_ribosome-bd_sf"/>
</dbReference>
<evidence type="ECO:0000259" key="16">
    <source>
        <dbReference type="PROSITE" id="PS50059"/>
    </source>
</evidence>
<organism evidence="17 18">
    <name type="scientific">Candidatus Weimeria bifida</name>
    <dbReference type="NCBI Taxonomy" id="2599074"/>
    <lineage>
        <taxon>Bacteria</taxon>
        <taxon>Bacillati</taxon>
        <taxon>Bacillota</taxon>
        <taxon>Clostridia</taxon>
        <taxon>Lachnospirales</taxon>
        <taxon>Lachnospiraceae</taxon>
        <taxon>Candidatus Weimeria</taxon>
    </lineage>
</organism>
<evidence type="ECO:0000256" key="9">
    <source>
        <dbReference type="ARBA" id="ARBA00023306"/>
    </source>
</evidence>
<keyword evidence="18" id="KW-1185">Reference proteome</keyword>
<dbReference type="InterPro" id="IPR005215">
    <property type="entry name" value="Trig_fac"/>
</dbReference>